<feature type="region of interest" description="Disordered" evidence="1">
    <location>
        <begin position="75"/>
        <end position="139"/>
    </location>
</feature>
<gene>
    <name evidence="2" type="ORF">JKG68_07160</name>
</gene>
<evidence type="ECO:0000256" key="1">
    <source>
        <dbReference type="SAM" id="MobiDB-lite"/>
    </source>
</evidence>
<dbReference type="Proteomes" id="UP000605848">
    <property type="component" value="Unassembled WGS sequence"/>
</dbReference>
<dbReference type="AlphaFoldDB" id="A0A936ZB82"/>
<sequence>MTPPDPITLAELIAKDLAGPLGPKIVARVMHKYVGPLDALRSDGHTAERIFERILHLTRETAPNVTLSALRRAVTRARKAQMGASADGPGASAPAPSNPAVRGQATRSGPDEAPDSEGRREQLARLKARAQKFGQPGSH</sequence>
<evidence type="ECO:0000313" key="2">
    <source>
        <dbReference type="EMBL" id="MBL0403737.1"/>
    </source>
</evidence>
<name>A0A936ZB82_9HYPH</name>
<proteinExistence type="predicted"/>
<dbReference type="RefSeq" id="WP_202057426.1">
    <property type="nucleotide sequence ID" value="NZ_JAEQMY010000007.1"/>
</dbReference>
<reference evidence="2" key="1">
    <citation type="submission" date="2021-01" db="EMBL/GenBank/DDBJ databases">
        <title>Microvirga sp.</title>
        <authorList>
            <person name="Kim M.K."/>
        </authorList>
    </citation>
    <scope>NUCLEOTIDE SEQUENCE</scope>
    <source>
        <strain evidence="2">5420S-16</strain>
    </source>
</reference>
<dbReference type="EMBL" id="JAEQMY010000007">
    <property type="protein sequence ID" value="MBL0403737.1"/>
    <property type="molecule type" value="Genomic_DNA"/>
</dbReference>
<feature type="compositionally biased region" description="Low complexity" evidence="1">
    <location>
        <begin position="83"/>
        <end position="100"/>
    </location>
</feature>
<accession>A0A936ZB82</accession>
<keyword evidence="3" id="KW-1185">Reference proteome</keyword>
<organism evidence="2 3">
    <name type="scientific">Microvirga aerilata</name>
    <dbReference type="NCBI Taxonomy" id="670292"/>
    <lineage>
        <taxon>Bacteria</taxon>
        <taxon>Pseudomonadati</taxon>
        <taxon>Pseudomonadota</taxon>
        <taxon>Alphaproteobacteria</taxon>
        <taxon>Hyphomicrobiales</taxon>
        <taxon>Methylobacteriaceae</taxon>
        <taxon>Microvirga</taxon>
    </lineage>
</organism>
<evidence type="ECO:0000313" key="3">
    <source>
        <dbReference type="Proteomes" id="UP000605848"/>
    </source>
</evidence>
<comment type="caution">
    <text evidence="2">The sequence shown here is derived from an EMBL/GenBank/DDBJ whole genome shotgun (WGS) entry which is preliminary data.</text>
</comment>
<protein>
    <submittedName>
        <fullName evidence="2">Uncharacterized protein</fullName>
    </submittedName>
</protein>